<comment type="caution">
    <text evidence="2">The sequence shown here is derived from an EMBL/GenBank/DDBJ whole genome shotgun (WGS) entry which is preliminary data.</text>
</comment>
<sequence length="172" mass="19803">MDNEKQSQFRERSTPVQENMRWIKTAWRLERIGFFLLGVFILYALLGGFSQGWLSDAVYHDEPTSTQITYEKYLRSDTESPLIIAYPFKDEKSDRIILKGKFVNEYDIINVSPESAVIHRSPGTLIIYPNNPKFADIGGVQLTLKPREYGLYTLSVSANNNAPFIFKQIVFP</sequence>
<keyword evidence="3" id="KW-1185">Reference proteome</keyword>
<dbReference type="RefSeq" id="WP_195817987.1">
    <property type="nucleotide sequence ID" value="NZ_JADOBH010000005.1"/>
</dbReference>
<evidence type="ECO:0000313" key="2">
    <source>
        <dbReference type="EMBL" id="MBF7957999.1"/>
    </source>
</evidence>
<gene>
    <name evidence="2" type="ORF">IV431_20795</name>
</gene>
<protein>
    <submittedName>
        <fullName evidence="2">Uncharacterized protein</fullName>
    </submittedName>
</protein>
<name>A0ABS0DZ67_9GAMM</name>
<keyword evidence="1" id="KW-0812">Transmembrane</keyword>
<accession>A0ABS0DZ67</accession>
<proteinExistence type="predicted"/>
<keyword evidence="1" id="KW-1133">Transmembrane helix</keyword>
<evidence type="ECO:0000313" key="3">
    <source>
        <dbReference type="Proteomes" id="UP000600307"/>
    </source>
</evidence>
<reference evidence="2 3" key="1">
    <citation type="submission" date="2020-11" db="EMBL/GenBank/DDBJ databases">
        <title>Taxonomic investigation of Rahnella spp.</title>
        <authorList>
            <person name="Lee S.D."/>
        </authorList>
    </citation>
    <scope>NUCLEOTIDE SEQUENCE [LARGE SCALE GENOMIC DNA]</scope>
    <source>
        <strain evidence="2 3">SAP-10</strain>
    </source>
</reference>
<evidence type="ECO:0000256" key="1">
    <source>
        <dbReference type="SAM" id="Phobius"/>
    </source>
</evidence>
<dbReference type="Proteomes" id="UP000600307">
    <property type="component" value="Unassembled WGS sequence"/>
</dbReference>
<feature type="transmembrane region" description="Helical" evidence="1">
    <location>
        <begin position="32"/>
        <end position="54"/>
    </location>
</feature>
<dbReference type="EMBL" id="JADOBH010000005">
    <property type="protein sequence ID" value="MBF7957999.1"/>
    <property type="molecule type" value="Genomic_DNA"/>
</dbReference>
<keyword evidence="1" id="KW-0472">Membrane</keyword>
<organism evidence="2 3">
    <name type="scientific">Rahnella victoriana</name>
    <dbReference type="NCBI Taxonomy" id="1510570"/>
    <lineage>
        <taxon>Bacteria</taxon>
        <taxon>Pseudomonadati</taxon>
        <taxon>Pseudomonadota</taxon>
        <taxon>Gammaproteobacteria</taxon>
        <taxon>Enterobacterales</taxon>
        <taxon>Yersiniaceae</taxon>
        <taxon>Rahnella</taxon>
    </lineage>
</organism>